<feature type="domain" description="Carrier" evidence="1">
    <location>
        <begin position="9"/>
        <end position="95"/>
    </location>
</feature>
<dbReference type="SUPFAM" id="SSF47336">
    <property type="entry name" value="ACP-like"/>
    <property type="match status" value="1"/>
</dbReference>
<protein>
    <recommendedName>
        <fullName evidence="1">Carrier domain-containing protein</fullName>
    </recommendedName>
</protein>
<name>A0A101V1D8_9ACTN</name>
<dbReference type="PROSITE" id="PS50075">
    <property type="entry name" value="CARRIER"/>
    <property type="match status" value="1"/>
</dbReference>
<dbReference type="Gene3D" id="1.10.1200.10">
    <property type="entry name" value="ACP-like"/>
    <property type="match status" value="1"/>
</dbReference>
<dbReference type="Proteomes" id="UP000053260">
    <property type="component" value="Unassembled WGS sequence"/>
</dbReference>
<dbReference type="EMBL" id="LMXB01000031">
    <property type="protein sequence ID" value="KUO20701.1"/>
    <property type="molecule type" value="Genomic_DNA"/>
</dbReference>
<reference evidence="2 3" key="1">
    <citation type="submission" date="2015-10" db="EMBL/GenBank/DDBJ databases">
        <title>Draft genome sequence of Streptomyces sp. RV15, isolated from a marine sponge.</title>
        <authorList>
            <person name="Ruckert C."/>
            <person name="Abdelmohsen U.R."/>
            <person name="Winkler A."/>
            <person name="Hentschel U."/>
            <person name="Kalinowski J."/>
            <person name="Kampfer P."/>
            <person name="Glaeser S."/>
        </authorList>
    </citation>
    <scope>NUCLEOTIDE SEQUENCE [LARGE SCALE GENOMIC DNA]</scope>
    <source>
        <strain evidence="2 3">RV15</strain>
    </source>
</reference>
<accession>A0A101V1D8</accession>
<evidence type="ECO:0000259" key="1">
    <source>
        <dbReference type="PROSITE" id="PS50075"/>
    </source>
</evidence>
<evidence type="ECO:0000313" key="2">
    <source>
        <dbReference type="EMBL" id="KUO20701.1"/>
    </source>
</evidence>
<dbReference type="AlphaFoldDB" id="A0A101V1D8"/>
<proteinExistence type="predicted"/>
<organism evidence="2 3">
    <name type="scientific">Streptomyces dysideae</name>
    <dbReference type="NCBI Taxonomy" id="909626"/>
    <lineage>
        <taxon>Bacteria</taxon>
        <taxon>Bacillati</taxon>
        <taxon>Actinomycetota</taxon>
        <taxon>Actinomycetes</taxon>
        <taxon>Kitasatosporales</taxon>
        <taxon>Streptomycetaceae</taxon>
        <taxon>Streptomyces</taxon>
    </lineage>
</organism>
<dbReference type="InterPro" id="IPR009081">
    <property type="entry name" value="PP-bd_ACP"/>
</dbReference>
<dbReference type="Pfam" id="PF00550">
    <property type="entry name" value="PP-binding"/>
    <property type="match status" value="1"/>
</dbReference>
<dbReference type="InterPro" id="IPR036736">
    <property type="entry name" value="ACP-like_sf"/>
</dbReference>
<evidence type="ECO:0000313" key="3">
    <source>
        <dbReference type="Proteomes" id="UP000053260"/>
    </source>
</evidence>
<dbReference type="STRING" id="909626.AQJ91_12295"/>
<dbReference type="OrthoDB" id="677810at2"/>
<comment type="caution">
    <text evidence="2">The sequence shown here is derived from an EMBL/GenBank/DDBJ whole genome shotgun (WGS) entry which is preliminary data.</text>
</comment>
<gene>
    <name evidence="2" type="ORF">AQJ91_12295</name>
</gene>
<keyword evidence="3" id="KW-1185">Reference proteome</keyword>
<dbReference type="RefSeq" id="WP_067019681.1">
    <property type="nucleotide sequence ID" value="NZ_KQ949080.1"/>
</dbReference>
<sequence length="99" mass="10844">MEAVPLTHESVVDRIRAGIHKAKGVSLTDQEITDATLFWPTGNPDQQTLAFDSLDFLELVVSLEEKHGWSIPETEIDVNDCQTVGDLALLVLKNANGKS</sequence>